<feature type="domain" description="Endonuclease/exonuclease/phosphatase" evidence="2">
    <location>
        <begin position="8"/>
        <end position="87"/>
    </location>
</feature>
<dbReference type="EMBL" id="CADCXV010000740">
    <property type="protein sequence ID" value="CAB0034391.1"/>
    <property type="molecule type" value="Genomic_DNA"/>
</dbReference>
<feature type="compositionally biased region" description="Polar residues" evidence="1">
    <location>
        <begin position="295"/>
        <end position="308"/>
    </location>
</feature>
<dbReference type="Proteomes" id="UP000479190">
    <property type="component" value="Unassembled WGS sequence"/>
</dbReference>
<feature type="compositionally biased region" description="Basic residues" evidence="1">
    <location>
        <begin position="309"/>
        <end position="322"/>
    </location>
</feature>
<dbReference type="GO" id="GO:0003824">
    <property type="term" value="F:catalytic activity"/>
    <property type="evidence" value="ECO:0007669"/>
    <property type="project" value="InterPro"/>
</dbReference>
<gene>
    <name evidence="3" type="ORF">TBRA_LOCUS6289</name>
</gene>
<dbReference type="SUPFAM" id="SSF56219">
    <property type="entry name" value="DNase I-like"/>
    <property type="match status" value="1"/>
</dbReference>
<feature type="region of interest" description="Disordered" evidence="1">
    <location>
        <begin position="290"/>
        <end position="366"/>
    </location>
</feature>
<evidence type="ECO:0000313" key="4">
    <source>
        <dbReference type="Proteomes" id="UP000479190"/>
    </source>
</evidence>
<keyword evidence="4" id="KW-1185">Reference proteome</keyword>
<dbReference type="Gene3D" id="3.60.10.10">
    <property type="entry name" value="Endonuclease/exonuclease/phosphatase"/>
    <property type="match status" value="1"/>
</dbReference>
<dbReference type="OrthoDB" id="7591553at2759"/>
<sequence length="379" mass="42910">MTKILGVSRQDKVLIAIDANVCSDLWFSKPSARSRDNRERAEELANWIGEKAMDILNAPTVAYTFSGAHGRSDIDVTLAKGWNAMQVLTGSPPWDLKCRMRRTLYKLEKDKQLDENDLVTEAEVENSTIDRLKKLCQVRMHEEWQRGWEAEEHSGVTRRFIGDVQFVGRSRRFEFSLRVGFIRTGHGSLNEWLSERRVVDDPMCVGGSMSPGLLCHNPVERGGKFSVRCCKEAFDAVSGRLENIKQDVIKFAMENALLKSRIRQLDGQLKAAQSRPKSFAEVAQKKVVHKERSKTVTAAQAAGQSSKPKPTRTCKRSPKRERFRGQGQSHQCPMGQNGREDKGGAIQGGRSGQRQHRVRRHYKDEGLRYCRGPEKCKLG</sequence>
<accession>A0A6H5IHY5</accession>
<organism evidence="3 4">
    <name type="scientific">Trichogramma brassicae</name>
    <dbReference type="NCBI Taxonomy" id="86971"/>
    <lineage>
        <taxon>Eukaryota</taxon>
        <taxon>Metazoa</taxon>
        <taxon>Ecdysozoa</taxon>
        <taxon>Arthropoda</taxon>
        <taxon>Hexapoda</taxon>
        <taxon>Insecta</taxon>
        <taxon>Pterygota</taxon>
        <taxon>Neoptera</taxon>
        <taxon>Endopterygota</taxon>
        <taxon>Hymenoptera</taxon>
        <taxon>Apocrita</taxon>
        <taxon>Proctotrupomorpha</taxon>
        <taxon>Chalcidoidea</taxon>
        <taxon>Trichogrammatidae</taxon>
        <taxon>Trichogramma</taxon>
    </lineage>
</organism>
<proteinExistence type="predicted"/>
<reference evidence="3 4" key="1">
    <citation type="submission" date="2020-02" db="EMBL/GenBank/DDBJ databases">
        <authorList>
            <person name="Ferguson B K."/>
        </authorList>
    </citation>
    <scope>NUCLEOTIDE SEQUENCE [LARGE SCALE GENOMIC DNA]</scope>
</reference>
<evidence type="ECO:0000256" key="1">
    <source>
        <dbReference type="SAM" id="MobiDB-lite"/>
    </source>
</evidence>
<dbReference type="InterPro" id="IPR005135">
    <property type="entry name" value="Endo/exonuclease/phosphatase"/>
</dbReference>
<evidence type="ECO:0000259" key="2">
    <source>
        <dbReference type="Pfam" id="PF14529"/>
    </source>
</evidence>
<name>A0A6H5IHY5_9HYME</name>
<dbReference type="InterPro" id="IPR036691">
    <property type="entry name" value="Endo/exonu/phosph_ase_sf"/>
</dbReference>
<dbReference type="Pfam" id="PF14529">
    <property type="entry name" value="Exo_endo_phos_2"/>
    <property type="match status" value="1"/>
</dbReference>
<protein>
    <recommendedName>
        <fullName evidence="2">Endonuclease/exonuclease/phosphatase domain-containing protein</fullName>
    </recommendedName>
</protein>
<evidence type="ECO:0000313" key="3">
    <source>
        <dbReference type="EMBL" id="CAB0034391.1"/>
    </source>
</evidence>
<dbReference type="AlphaFoldDB" id="A0A6H5IHY5"/>